<feature type="region of interest" description="Disordered" evidence="1">
    <location>
        <begin position="1"/>
        <end position="23"/>
    </location>
</feature>
<accession>A0AAD9A904</accession>
<keyword evidence="3" id="KW-1185">Reference proteome</keyword>
<dbReference type="AlphaFoldDB" id="A0AAD9A904"/>
<feature type="region of interest" description="Disordered" evidence="1">
    <location>
        <begin position="78"/>
        <end position="109"/>
    </location>
</feature>
<comment type="caution">
    <text evidence="2">The sequence shown here is derived from an EMBL/GenBank/DDBJ whole genome shotgun (WGS) entry which is preliminary data.</text>
</comment>
<gene>
    <name evidence="2" type="ORF">CCHR01_13949</name>
</gene>
<evidence type="ECO:0000313" key="2">
    <source>
        <dbReference type="EMBL" id="KAK1843414.1"/>
    </source>
</evidence>
<protein>
    <submittedName>
        <fullName evidence="2">Uncharacterized protein</fullName>
    </submittedName>
</protein>
<proteinExistence type="predicted"/>
<evidence type="ECO:0000313" key="3">
    <source>
        <dbReference type="Proteomes" id="UP001243330"/>
    </source>
</evidence>
<sequence length="136" mass="15226">MCEKEANENTTELALDGTRTPVPRPLYPAMPPVKKTALTVPSVVAPLQHTQPDSQRSHALQITTIASIMPQARAIQHLTNPTTNPPTTTPYPHRQDHLSPKRTPWRHPLQWNHLSPSRDRGFPQGLEMFHGAVRQG</sequence>
<reference evidence="2" key="1">
    <citation type="submission" date="2023-01" db="EMBL/GenBank/DDBJ databases">
        <title>Colletotrichum chrysophilum M932 genome sequence.</title>
        <authorList>
            <person name="Baroncelli R."/>
        </authorList>
    </citation>
    <scope>NUCLEOTIDE SEQUENCE</scope>
    <source>
        <strain evidence="2">M932</strain>
    </source>
</reference>
<dbReference type="EMBL" id="JAQOWY010000359">
    <property type="protein sequence ID" value="KAK1843414.1"/>
    <property type="molecule type" value="Genomic_DNA"/>
</dbReference>
<dbReference type="Proteomes" id="UP001243330">
    <property type="component" value="Unassembled WGS sequence"/>
</dbReference>
<organism evidence="2 3">
    <name type="scientific">Colletotrichum chrysophilum</name>
    <dbReference type="NCBI Taxonomy" id="1836956"/>
    <lineage>
        <taxon>Eukaryota</taxon>
        <taxon>Fungi</taxon>
        <taxon>Dikarya</taxon>
        <taxon>Ascomycota</taxon>
        <taxon>Pezizomycotina</taxon>
        <taxon>Sordariomycetes</taxon>
        <taxon>Hypocreomycetidae</taxon>
        <taxon>Glomerellales</taxon>
        <taxon>Glomerellaceae</taxon>
        <taxon>Colletotrichum</taxon>
        <taxon>Colletotrichum gloeosporioides species complex</taxon>
    </lineage>
</organism>
<name>A0AAD9A904_9PEZI</name>
<evidence type="ECO:0000256" key="1">
    <source>
        <dbReference type="SAM" id="MobiDB-lite"/>
    </source>
</evidence>